<protein>
    <submittedName>
        <fullName evidence="4">Deoxycytidylate deaminase</fullName>
    </submittedName>
</protein>
<reference evidence="4 5" key="1">
    <citation type="submission" date="2020-04" db="EMBL/GenBank/DDBJ databases">
        <authorList>
            <person name="Angtuaco S.E."/>
            <person name="Chung R.C."/>
            <person name="Hung A.H."/>
            <person name="Eghdamian A."/>
            <person name="Zhu L."/>
            <person name="Shaffer C.D."/>
            <person name="Weston-Hafer K.A."/>
            <person name="Garlena R.A."/>
            <person name="Russell D.A."/>
            <person name="Pope W.H."/>
            <person name="Jacobs-Sera D."/>
            <person name="Hatfull G.F."/>
        </authorList>
    </citation>
    <scope>NUCLEOTIDE SEQUENCE [LARGE SCALE GENOMIC DNA]</scope>
</reference>
<keyword evidence="5" id="KW-1185">Reference proteome</keyword>
<proteinExistence type="predicted"/>
<keyword evidence="1" id="KW-0479">Metal-binding</keyword>
<dbReference type="KEGG" id="vg:65125723"/>
<dbReference type="SUPFAM" id="SSF53927">
    <property type="entry name" value="Cytidine deaminase-like"/>
    <property type="match status" value="1"/>
</dbReference>
<dbReference type="Pfam" id="PF00383">
    <property type="entry name" value="dCMP_cyt_deam_1"/>
    <property type="match status" value="1"/>
</dbReference>
<evidence type="ECO:0000256" key="1">
    <source>
        <dbReference type="ARBA" id="ARBA00022723"/>
    </source>
</evidence>
<dbReference type="PROSITE" id="PS00903">
    <property type="entry name" value="CYT_DCMP_DEAMINASES_1"/>
    <property type="match status" value="1"/>
</dbReference>
<dbReference type="InterPro" id="IPR016192">
    <property type="entry name" value="APOBEC/CMP_deaminase_Zn-bd"/>
</dbReference>
<evidence type="ECO:0000256" key="2">
    <source>
        <dbReference type="ARBA" id="ARBA00022833"/>
    </source>
</evidence>
<sequence length="104" mass="11365">MELSLKSNMKQRHGAVVVKGGRVLSQGWNLLKNDPNNVSDEHLIRFCSVHAERMALARCKNAAGATVYVARNKSGRERFSKPCDACHAALEAAGVARVVYTVDL</sequence>
<dbReference type="Proteomes" id="UP000502409">
    <property type="component" value="Genome"/>
</dbReference>
<dbReference type="RefSeq" id="YP_010107581.1">
    <property type="nucleotide sequence ID" value="NC_055842.1"/>
</dbReference>
<evidence type="ECO:0000313" key="5">
    <source>
        <dbReference type="Proteomes" id="UP000502409"/>
    </source>
</evidence>
<dbReference type="PROSITE" id="PS51747">
    <property type="entry name" value="CYT_DCMP_DEAMINASES_2"/>
    <property type="match status" value="1"/>
</dbReference>
<evidence type="ECO:0000259" key="3">
    <source>
        <dbReference type="PROSITE" id="PS51747"/>
    </source>
</evidence>
<dbReference type="GeneID" id="65125723"/>
<keyword evidence="2" id="KW-0862">Zinc</keyword>
<dbReference type="GO" id="GO:0016787">
    <property type="term" value="F:hydrolase activity"/>
    <property type="evidence" value="ECO:0007669"/>
    <property type="project" value="InterPro"/>
</dbReference>
<gene>
    <name evidence="4" type="primary">221</name>
    <name evidence="4" type="ORF">SEA_BMOC_221</name>
</gene>
<dbReference type="GO" id="GO:0008270">
    <property type="term" value="F:zinc ion binding"/>
    <property type="evidence" value="ECO:0007669"/>
    <property type="project" value="InterPro"/>
</dbReference>
<dbReference type="EMBL" id="MT310865">
    <property type="protein sequence ID" value="QJD50930.1"/>
    <property type="molecule type" value="Genomic_DNA"/>
</dbReference>
<name>A0A6M3T0B8_9CAUD</name>
<dbReference type="InterPro" id="IPR016193">
    <property type="entry name" value="Cytidine_deaminase-like"/>
</dbReference>
<dbReference type="Gene3D" id="3.40.140.10">
    <property type="entry name" value="Cytidine Deaminase, domain 2"/>
    <property type="match status" value="1"/>
</dbReference>
<dbReference type="InterPro" id="IPR002125">
    <property type="entry name" value="CMP_dCMP_dom"/>
</dbReference>
<evidence type="ECO:0000313" key="4">
    <source>
        <dbReference type="EMBL" id="QJD50930.1"/>
    </source>
</evidence>
<organism evidence="4 5">
    <name type="scientific">Streptomyces phage Bmoc</name>
    <dbReference type="NCBI Taxonomy" id="2725629"/>
    <lineage>
        <taxon>Viruses</taxon>
        <taxon>Duplodnaviria</taxon>
        <taxon>Heunggongvirae</taxon>
        <taxon>Uroviricota</taxon>
        <taxon>Caudoviricetes</taxon>
        <taxon>Stanwilliamsviridae</taxon>
        <taxon>Boydwoodruffvirinae</taxon>
        <taxon>Samistivirus</taxon>
        <taxon>Samistivirus bmoc</taxon>
    </lineage>
</organism>
<feature type="domain" description="CMP/dCMP-type deaminase" evidence="3">
    <location>
        <begin position="1"/>
        <end position="104"/>
    </location>
</feature>
<accession>A0A6M3T0B8</accession>